<dbReference type="InterPro" id="IPR050590">
    <property type="entry name" value="Exosome_comp_Rrp42_subfam"/>
</dbReference>
<dbReference type="Proteomes" id="UP000179920">
    <property type="component" value="Chromosome XX"/>
</dbReference>
<dbReference type="SUPFAM" id="SSF55666">
    <property type="entry name" value="Ribonuclease PH domain 2-like"/>
    <property type="match status" value="1"/>
</dbReference>
<dbReference type="Proteomes" id="UP000658997">
    <property type="component" value="Unassembled WGS sequence"/>
</dbReference>
<evidence type="ECO:0000256" key="8">
    <source>
        <dbReference type="ARBA" id="ARBA00023242"/>
    </source>
</evidence>
<gene>
    <name evidence="13" type="ORF">UBRO2_03803</name>
    <name evidence="12" type="ORF">UBRO_07839</name>
</gene>
<evidence type="ECO:0000256" key="5">
    <source>
        <dbReference type="ARBA" id="ARBA00022552"/>
    </source>
</evidence>
<dbReference type="GO" id="GO:0000467">
    <property type="term" value="P:exonucleolytic trimming to generate mature 3'-end of 5.8S rRNA from tricistronic rRNA transcript (SSU-rRNA, 5.8S rRNA, LSU-rRNA)"/>
    <property type="evidence" value="ECO:0007669"/>
    <property type="project" value="TreeGrafter"/>
</dbReference>
<dbReference type="EMBL" id="ULHB01000077">
    <property type="protein sequence ID" value="SYW80535.1"/>
    <property type="molecule type" value="Genomic_DNA"/>
</dbReference>
<dbReference type="GO" id="GO:0000176">
    <property type="term" value="C:nuclear exosome (RNase complex)"/>
    <property type="evidence" value="ECO:0007669"/>
    <property type="project" value="TreeGrafter"/>
</dbReference>
<dbReference type="GO" id="GO:0034473">
    <property type="term" value="P:U1 snRNA 3'-end processing"/>
    <property type="evidence" value="ECO:0007669"/>
    <property type="project" value="TreeGrafter"/>
</dbReference>
<keyword evidence="7" id="KW-0694">RNA-binding</keyword>
<dbReference type="CDD" id="cd11369">
    <property type="entry name" value="RNase_PH_RRP43"/>
    <property type="match status" value="1"/>
</dbReference>
<evidence type="ECO:0000313" key="13">
    <source>
        <dbReference type="EMBL" id="SYW80535.1"/>
    </source>
</evidence>
<comment type="subcellular location">
    <subcellularLocation>
        <location evidence="1">Cytoplasm</location>
    </subcellularLocation>
    <subcellularLocation>
        <location evidence="2">Nucleus</location>
        <location evidence="2">Nucleolus</location>
    </subcellularLocation>
</comment>
<evidence type="ECO:0000313" key="12">
    <source>
        <dbReference type="EMBL" id="SAM85930.1"/>
    </source>
</evidence>
<dbReference type="GO" id="GO:0004527">
    <property type="term" value="F:exonuclease activity"/>
    <property type="evidence" value="ECO:0007669"/>
    <property type="project" value="UniProtKB-KW"/>
</dbReference>
<keyword evidence="6" id="KW-0271">Exosome</keyword>
<dbReference type="InterPro" id="IPR036345">
    <property type="entry name" value="ExoRNase_PH_dom2_sf"/>
</dbReference>
<evidence type="ECO:0000256" key="4">
    <source>
        <dbReference type="ARBA" id="ARBA00022490"/>
    </source>
</evidence>
<dbReference type="GO" id="GO:0071038">
    <property type="term" value="P:TRAMP-dependent tRNA surveillance pathway"/>
    <property type="evidence" value="ECO:0007669"/>
    <property type="project" value="TreeGrafter"/>
</dbReference>
<evidence type="ECO:0000259" key="10">
    <source>
        <dbReference type="Pfam" id="PF01138"/>
    </source>
</evidence>
<dbReference type="InterPro" id="IPR001247">
    <property type="entry name" value="ExoRNase_PH_dom1"/>
</dbReference>
<feature type="domain" description="Exoribonuclease phosphorolytic" evidence="10">
    <location>
        <begin position="73"/>
        <end position="206"/>
    </location>
</feature>
<evidence type="ECO:0000256" key="3">
    <source>
        <dbReference type="ARBA" id="ARBA00006678"/>
    </source>
</evidence>
<dbReference type="InterPro" id="IPR020568">
    <property type="entry name" value="Ribosomal_Su5_D2-typ_SF"/>
</dbReference>
<keyword evidence="5" id="KW-0698">rRNA processing</keyword>
<keyword evidence="4" id="KW-0963">Cytoplasm</keyword>
<dbReference type="Pfam" id="PF03725">
    <property type="entry name" value="RNase_PH_C"/>
    <property type="match status" value="1"/>
</dbReference>
<feature type="domain" description="Exoribonuclease phosphorolytic" evidence="11">
    <location>
        <begin position="234"/>
        <end position="279"/>
    </location>
</feature>
<dbReference type="EMBL" id="LT558136">
    <property type="protein sequence ID" value="SAM85930.1"/>
    <property type="molecule type" value="Genomic_DNA"/>
</dbReference>
<evidence type="ECO:0000259" key="11">
    <source>
        <dbReference type="Pfam" id="PF03725"/>
    </source>
</evidence>
<organism evidence="12 14">
    <name type="scientific">Ustilago bromivora</name>
    <dbReference type="NCBI Taxonomy" id="307758"/>
    <lineage>
        <taxon>Eukaryota</taxon>
        <taxon>Fungi</taxon>
        <taxon>Dikarya</taxon>
        <taxon>Basidiomycota</taxon>
        <taxon>Ustilaginomycotina</taxon>
        <taxon>Ustilaginomycetes</taxon>
        <taxon>Ustilaginales</taxon>
        <taxon>Ustilaginaceae</taxon>
        <taxon>Ustilago</taxon>
    </lineage>
</organism>
<evidence type="ECO:0000313" key="15">
    <source>
        <dbReference type="Proteomes" id="UP000658997"/>
    </source>
</evidence>
<keyword evidence="15" id="KW-1185">Reference proteome</keyword>
<evidence type="ECO:0000256" key="9">
    <source>
        <dbReference type="ARBA" id="ARBA00030617"/>
    </source>
</evidence>
<keyword evidence="8" id="KW-0539">Nucleus</keyword>
<dbReference type="InterPro" id="IPR033196">
    <property type="entry name" value="Rrp43"/>
</dbReference>
<accession>A0A1K0GCZ4</accession>
<reference evidence="14" key="1">
    <citation type="submission" date="2016-04" db="EMBL/GenBank/DDBJ databases">
        <authorList>
            <person name="Guldener U."/>
            <person name="Guldener U."/>
        </authorList>
    </citation>
    <scope>NUCLEOTIDE SEQUENCE [LARGE SCALE GENOMIC DNA]</scope>
    <source>
        <strain evidence="14">UB2112</strain>
    </source>
</reference>
<comment type="similarity">
    <text evidence="3">Belongs to the RNase PH family.</text>
</comment>
<evidence type="ECO:0000256" key="2">
    <source>
        <dbReference type="ARBA" id="ARBA00004604"/>
    </source>
</evidence>
<dbReference type="Pfam" id="PF01138">
    <property type="entry name" value="RNase_PH"/>
    <property type="match status" value="1"/>
</dbReference>
<evidence type="ECO:0000313" key="14">
    <source>
        <dbReference type="Proteomes" id="UP000179920"/>
    </source>
</evidence>
<dbReference type="GO" id="GO:0035925">
    <property type="term" value="F:mRNA 3'-UTR AU-rich region binding"/>
    <property type="evidence" value="ECO:0007669"/>
    <property type="project" value="TreeGrafter"/>
</dbReference>
<dbReference type="PANTHER" id="PTHR11097">
    <property type="entry name" value="EXOSOME COMPLEX EXONUCLEASE RIBOSOMAL RNA PROCESSING PROTEIN"/>
    <property type="match status" value="1"/>
</dbReference>
<dbReference type="GO" id="GO:0016075">
    <property type="term" value="P:rRNA catabolic process"/>
    <property type="evidence" value="ECO:0007669"/>
    <property type="project" value="TreeGrafter"/>
</dbReference>
<reference evidence="12" key="2">
    <citation type="submission" date="2016-04" db="EMBL/GenBank/DDBJ databases">
        <authorList>
            <person name="Evans L.H."/>
            <person name="Alamgir A."/>
            <person name="Owens N."/>
            <person name="Weber N.D."/>
            <person name="Virtaneva K."/>
            <person name="Barbian K."/>
            <person name="Babar A."/>
            <person name="Rosenke K."/>
        </authorList>
    </citation>
    <scope>NUCLEOTIDE SEQUENCE</scope>
    <source>
        <strain evidence="12">UB2112</strain>
    </source>
</reference>
<dbReference type="SUPFAM" id="SSF54211">
    <property type="entry name" value="Ribosomal protein S5 domain 2-like"/>
    <property type="match status" value="1"/>
</dbReference>
<protein>
    <recommendedName>
        <fullName evidence="9">Ribosomal RNA-processing protein 43</fullName>
    </recommendedName>
</protein>
<keyword evidence="12" id="KW-0540">Nuclease</keyword>
<dbReference type="InterPro" id="IPR015847">
    <property type="entry name" value="ExoRNase_PH_dom2"/>
</dbReference>
<dbReference type="FunFam" id="3.30.230.70:FF:000017">
    <property type="entry name" value="Exosome complex component Rrp42"/>
    <property type="match status" value="1"/>
</dbReference>
<dbReference type="PANTHER" id="PTHR11097:SF9">
    <property type="entry name" value="EXOSOME COMPLEX COMPONENT RRP43"/>
    <property type="match status" value="1"/>
</dbReference>
<proteinExistence type="inferred from homology"/>
<dbReference type="OrthoDB" id="45882at2759"/>
<keyword evidence="12" id="KW-0269">Exonuclease</keyword>
<name>A0A1K0GCZ4_9BASI</name>
<reference evidence="13" key="3">
    <citation type="submission" date="2018-08" db="EMBL/GenBank/DDBJ databases">
        <authorList>
            <person name="Guldener U."/>
        </authorList>
    </citation>
    <scope>NUCLEOTIDE SEQUENCE</scope>
    <source>
        <strain evidence="13">UB2</strain>
    </source>
</reference>
<dbReference type="InterPro" id="IPR027408">
    <property type="entry name" value="PNPase/RNase_PH_dom_sf"/>
</dbReference>
<dbReference type="GO" id="GO:0005730">
    <property type="term" value="C:nucleolus"/>
    <property type="evidence" value="ECO:0007669"/>
    <property type="project" value="UniProtKB-SubCell"/>
</dbReference>
<dbReference type="GO" id="GO:0034476">
    <property type="term" value="P:U5 snRNA 3'-end processing"/>
    <property type="evidence" value="ECO:0007669"/>
    <property type="project" value="TreeGrafter"/>
</dbReference>
<dbReference type="GO" id="GO:0000177">
    <property type="term" value="C:cytoplasmic exosome (RNase complex)"/>
    <property type="evidence" value="ECO:0007669"/>
    <property type="project" value="TreeGrafter"/>
</dbReference>
<evidence type="ECO:0000256" key="6">
    <source>
        <dbReference type="ARBA" id="ARBA00022835"/>
    </source>
</evidence>
<dbReference type="Gene3D" id="3.30.230.70">
    <property type="entry name" value="GHMP Kinase, N-terminal domain"/>
    <property type="match status" value="1"/>
</dbReference>
<dbReference type="GO" id="GO:0034475">
    <property type="term" value="P:U4 snRNA 3'-end processing"/>
    <property type="evidence" value="ECO:0007669"/>
    <property type="project" value="TreeGrafter"/>
</dbReference>
<dbReference type="GO" id="GO:0071035">
    <property type="term" value="P:nuclear polyadenylation-dependent rRNA catabolic process"/>
    <property type="evidence" value="ECO:0007669"/>
    <property type="project" value="TreeGrafter"/>
</dbReference>
<dbReference type="AlphaFoldDB" id="A0A1K0GCZ4"/>
<evidence type="ECO:0000256" key="7">
    <source>
        <dbReference type="ARBA" id="ARBA00022884"/>
    </source>
</evidence>
<keyword evidence="12" id="KW-0378">Hydrolase</keyword>
<dbReference type="GO" id="GO:0071028">
    <property type="term" value="P:nuclear mRNA surveillance"/>
    <property type="evidence" value="ECO:0007669"/>
    <property type="project" value="TreeGrafter"/>
</dbReference>
<evidence type="ECO:0000256" key="1">
    <source>
        <dbReference type="ARBA" id="ARBA00004496"/>
    </source>
</evidence>
<sequence>MSSAVKANPSVANPLVAGSSTAISATAISATTSDSAANADLVATTFKRLHPISYLSRFLDSSVREDGRSLSSFRDATLTLGSISTADGSCFVRIGNTSCIAAIKAEVAPPQLSRPNDGYLIPNVELPAVCSSKFKPGAPGEEAQVLTSRLLALLNSSNVLDREQLRIESAKAVWCLYLDISFICFDGNAMDVAVLAAVAALSDTKLSKACYDPDTEQVRCSSSPADRIPLQLDDMPFASSFAIFENTHLLSDPTAFEAALASSHLTIAISINTTSISKSSETKPVVSFLHQSGRLSTFSSDQSRSATDQDNLETCIDRAHARAKQLATLLHNARSSSST</sequence>